<dbReference type="PANTHER" id="PTHR35826">
    <property type="entry name" value="PROTEIN ATP6V1FNB-LIKE"/>
    <property type="match status" value="1"/>
</dbReference>
<dbReference type="PANTHER" id="PTHR35826:SF1">
    <property type="entry name" value="PROTEIN ATP6V1FNB-LIKE"/>
    <property type="match status" value="1"/>
</dbReference>
<keyword evidence="3" id="KW-1185">Reference proteome</keyword>
<proteinExistence type="predicted"/>
<feature type="domain" description="Sperm microtubule inner protein 1 C-terminal" evidence="1">
    <location>
        <begin position="52"/>
        <end position="160"/>
    </location>
</feature>
<dbReference type="AlphaFoldDB" id="A0AAV1KP04"/>
<organism evidence="2 3">
    <name type="scientific">Parnassius mnemosyne</name>
    <name type="common">clouded apollo</name>
    <dbReference type="NCBI Taxonomy" id="213953"/>
    <lineage>
        <taxon>Eukaryota</taxon>
        <taxon>Metazoa</taxon>
        <taxon>Ecdysozoa</taxon>
        <taxon>Arthropoda</taxon>
        <taxon>Hexapoda</taxon>
        <taxon>Insecta</taxon>
        <taxon>Pterygota</taxon>
        <taxon>Neoptera</taxon>
        <taxon>Endopterygota</taxon>
        <taxon>Lepidoptera</taxon>
        <taxon>Glossata</taxon>
        <taxon>Ditrysia</taxon>
        <taxon>Papilionoidea</taxon>
        <taxon>Papilionidae</taxon>
        <taxon>Parnassiinae</taxon>
        <taxon>Parnassini</taxon>
        <taxon>Parnassius</taxon>
        <taxon>Driopa</taxon>
    </lineage>
</organism>
<reference evidence="2 3" key="1">
    <citation type="submission" date="2023-11" db="EMBL/GenBank/DDBJ databases">
        <authorList>
            <person name="Hedman E."/>
            <person name="Englund M."/>
            <person name="Stromberg M."/>
            <person name="Nyberg Akerstrom W."/>
            <person name="Nylinder S."/>
            <person name="Jareborg N."/>
            <person name="Kallberg Y."/>
            <person name="Kronander E."/>
        </authorList>
    </citation>
    <scope>NUCLEOTIDE SEQUENCE [LARGE SCALE GENOMIC DNA]</scope>
</reference>
<dbReference type="Proteomes" id="UP001314205">
    <property type="component" value="Unassembled WGS sequence"/>
</dbReference>
<evidence type="ECO:0000313" key="3">
    <source>
        <dbReference type="Proteomes" id="UP001314205"/>
    </source>
</evidence>
<dbReference type="InterPro" id="IPR054323">
    <property type="entry name" value="SPMIP1_C"/>
</dbReference>
<gene>
    <name evidence="2" type="ORF">PARMNEM_LOCUS5957</name>
</gene>
<name>A0AAV1KP04_9NEOP</name>
<evidence type="ECO:0000313" key="2">
    <source>
        <dbReference type="EMBL" id="CAK1584781.1"/>
    </source>
</evidence>
<comment type="caution">
    <text evidence="2">The sequence shown here is derived from an EMBL/GenBank/DDBJ whole genome shotgun (WGS) entry which is preliminary data.</text>
</comment>
<dbReference type="Pfam" id="PF22589">
    <property type="entry name" value="SPMIP1"/>
    <property type="match status" value="1"/>
</dbReference>
<sequence>MVEAFYLDAFERTKRRNRKWYKENMLKVLEAARENRAREVDASIALAKDLLQILNEPRKKPEPIPPHDLIPSEADSFMKPVEPEILNLLHGSTEKGATERYLKERNKKAPEDKFYYRATTNWEYGWQQKQSRMPARDTNLGRCAVLRDTLYRKNNLAPDPPHYAEPAGGEFSICSVYSCNFN</sequence>
<dbReference type="EMBL" id="CAVLGL010000068">
    <property type="protein sequence ID" value="CAK1584781.1"/>
    <property type="molecule type" value="Genomic_DNA"/>
</dbReference>
<evidence type="ECO:0000259" key="1">
    <source>
        <dbReference type="Pfam" id="PF22589"/>
    </source>
</evidence>
<protein>
    <recommendedName>
        <fullName evidence="1">Sperm microtubule inner protein 1 C-terminal domain-containing protein</fullName>
    </recommendedName>
</protein>
<accession>A0AAV1KP04</accession>